<dbReference type="PROSITE" id="PS00759">
    <property type="entry name" value="ARGE_DAPE_CPG2_2"/>
    <property type="match status" value="1"/>
</dbReference>
<evidence type="ECO:0000256" key="4">
    <source>
        <dbReference type="ARBA" id="ARBA00011921"/>
    </source>
</evidence>
<comment type="catalytic activity">
    <reaction evidence="14 15">
        <text>N-succinyl-(2S,6S)-2,6-diaminopimelate + H2O = (2S,6S)-2,6-diaminopimelate + succinate</text>
        <dbReference type="Rhea" id="RHEA:22608"/>
        <dbReference type="ChEBI" id="CHEBI:15377"/>
        <dbReference type="ChEBI" id="CHEBI:30031"/>
        <dbReference type="ChEBI" id="CHEBI:57609"/>
        <dbReference type="ChEBI" id="CHEBI:58087"/>
        <dbReference type="EC" id="3.5.1.18"/>
    </reaction>
</comment>
<keyword evidence="7 15" id="KW-0479">Metal-binding</keyword>
<dbReference type="InterPro" id="IPR005941">
    <property type="entry name" value="DapE_proteobac"/>
</dbReference>
<name>A0A643CKX4_ANAMA</name>
<feature type="active site" description="Proton acceptor" evidence="15">
    <location>
        <position position="152"/>
    </location>
</feature>
<feature type="binding site" evidence="15">
    <location>
        <position position="182"/>
    </location>
    <ligand>
        <name>Zn(2+)</name>
        <dbReference type="ChEBI" id="CHEBI:29105"/>
        <label>1</label>
    </ligand>
</feature>
<dbReference type="AlphaFoldDB" id="A0A643CKX4"/>
<dbReference type="GO" id="GO:0008270">
    <property type="term" value="F:zinc ion binding"/>
    <property type="evidence" value="ECO:0007669"/>
    <property type="project" value="UniProtKB-UniRule"/>
</dbReference>
<dbReference type="PANTHER" id="PTHR43808:SF31">
    <property type="entry name" value="N-ACETYL-L-CITRULLINE DEACETYLASE"/>
    <property type="match status" value="1"/>
</dbReference>
<dbReference type="Gene3D" id="3.40.630.10">
    <property type="entry name" value="Zn peptidases"/>
    <property type="match status" value="1"/>
</dbReference>
<dbReference type="EC" id="3.5.1.18" evidence="4 15"/>
<feature type="binding site" evidence="15">
    <location>
        <position position="122"/>
    </location>
    <ligand>
        <name>Zn(2+)</name>
        <dbReference type="ChEBI" id="CHEBI:29105"/>
        <label>1</label>
    </ligand>
</feature>
<feature type="domain" description="Peptidase M20 dimerisation" evidence="16">
    <location>
        <begin position="195"/>
        <end position="302"/>
    </location>
</feature>
<evidence type="ECO:0000259" key="16">
    <source>
        <dbReference type="Pfam" id="PF07687"/>
    </source>
</evidence>
<evidence type="ECO:0000256" key="6">
    <source>
        <dbReference type="ARBA" id="ARBA00022605"/>
    </source>
</evidence>
<keyword evidence="9 15" id="KW-0862">Zinc</keyword>
<proteinExistence type="inferred from homology"/>
<dbReference type="GO" id="GO:0009014">
    <property type="term" value="F:succinyl-diaminopimelate desuccinylase activity"/>
    <property type="evidence" value="ECO:0007669"/>
    <property type="project" value="UniProtKB-UniRule"/>
</dbReference>
<evidence type="ECO:0000256" key="10">
    <source>
        <dbReference type="ARBA" id="ARBA00022915"/>
    </source>
</evidence>
<keyword evidence="8 15" id="KW-0378">Hydrolase</keyword>
<dbReference type="InterPro" id="IPR001261">
    <property type="entry name" value="ArgE/DapE_CS"/>
</dbReference>
<gene>
    <name evidence="15 17" type="primary">dapE</name>
    <name evidence="17" type="ORF">FY207_03935</name>
</gene>
<dbReference type="InterPro" id="IPR011650">
    <property type="entry name" value="Peptidase_M20_dimer"/>
</dbReference>
<dbReference type="InterPro" id="IPR036264">
    <property type="entry name" value="Bact_exopeptidase_dim_dom"/>
</dbReference>
<dbReference type="Pfam" id="PF07687">
    <property type="entry name" value="M20_dimer"/>
    <property type="match status" value="1"/>
</dbReference>
<dbReference type="CDD" id="cd03891">
    <property type="entry name" value="M20_DapE_proteobac"/>
    <property type="match status" value="1"/>
</dbReference>
<dbReference type="PANTHER" id="PTHR43808">
    <property type="entry name" value="ACETYLORNITHINE DEACETYLASE"/>
    <property type="match status" value="1"/>
</dbReference>
<dbReference type="InterPro" id="IPR050072">
    <property type="entry name" value="Peptidase_M20A"/>
</dbReference>
<reference evidence="17" key="1">
    <citation type="submission" date="2019-08" db="EMBL/GenBank/DDBJ databases">
        <authorList>
            <person name="Amaro Estrada I."/>
            <person name="Quiroz Castaneda R.E."/>
            <person name="Martinez Ocampo F."/>
            <person name="Rodriguez Camarillo S.D."/>
        </authorList>
    </citation>
    <scope>NUCLEOTIDE SEQUENCE</scope>
    <source>
        <strain evidence="17">MEX-30-184-02</strain>
    </source>
</reference>
<sequence>MLTFVFFVGVRVEVQGMSDVRLDDPVSLACRLMSYPSVTPDRSGAIPFLAELLSDLGFRCEILSFGNGDVEVKNLYAQYGNGHPNLCFAGHTDVVPPGGTWRTDPFSPQVKDGMLYGRGASDMKAAICAYISAVARLDSVPGCLSFLITGDEEGRWREYGTKSVLDWMTKNGICPDYCVLGEPSSRKRLGDCISIGRRGSLNFELSCRGVQGHVAYPELAHNPIDDVLCILRKIKDTTLDSGTDHFPPSHCEITSIDVGNDVENLIPSSATAAFNIRFNDLHTAESLYRDMDAICASVTSNYTLSHRCFGGASISQPSCYTATLCEVVKEVTGLDARLITDGGTSDACIISSFCPVAELGLPSGTAHKVDECVSVADVLTLAEIYHRFINRFFAVAQSRS</sequence>
<comment type="cofactor">
    <cofactor evidence="15">
        <name>Zn(2+)</name>
        <dbReference type="ChEBI" id="CHEBI:29105"/>
    </cofactor>
    <cofactor evidence="15">
        <name>Co(2+)</name>
        <dbReference type="ChEBI" id="CHEBI:48828"/>
    </cofactor>
    <text evidence="15">Binds 2 Zn(2+) or Co(2+) ions per subunit.</text>
</comment>
<accession>A0A643CKX4</accession>
<evidence type="ECO:0000256" key="11">
    <source>
        <dbReference type="ARBA" id="ARBA00023154"/>
    </source>
</evidence>
<dbReference type="Pfam" id="PF01546">
    <property type="entry name" value="Peptidase_M20"/>
    <property type="match status" value="1"/>
</dbReference>
<evidence type="ECO:0000256" key="8">
    <source>
        <dbReference type="ARBA" id="ARBA00022801"/>
    </source>
</evidence>
<dbReference type="NCBIfam" id="NF009557">
    <property type="entry name" value="PRK13009.1"/>
    <property type="match status" value="1"/>
</dbReference>
<protein>
    <recommendedName>
        <fullName evidence="5 15">Succinyl-diaminopimelate desuccinylase</fullName>
        <shortName evidence="15">SDAP desuccinylase</shortName>
        <ecNumber evidence="4 15">3.5.1.18</ecNumber>
    </recommendedName>
    <alternativeName>
        <fullName evidence="13 15">N-succinyl-LL-2,6-diaminoheptanedioate amidohydrolase</fullName>
    </alternativeName>
</protein>
<dbReference type="OMA" id="PKYGWTD"/>
<keyword evidence="12 15" id="KW-0170">Cobalt</keyword>
<evidence type="ECO:0000256" key="3">
    <source>
        <dbReference type="ARBA" id="ARBA00011738"/>
    </source>
</evidence>
<dbReference type="NCBIfam" id="TIGR01246">
    <property type="entry name" value="dapE_proteo"/>
    <property type="match status" value="1"/>
</dbReference>
<evidence type="ECO:0000313" key="17">
    <source>
        <dbReference type="EMBL" id="KAB0451336.1"/>
    </source>
</evidence>
<evidence type="ECO:0000256" key="2">
    <source>
        <dbReference type="ARBA" id="ARBA00006746"/>
    </source>
</evidence>
<dbReference type="UniPathway" id="UPA00034">
    <property type="reaction ID" value="UER00021"/>
</dbReference>
<evidence type="ECO:0000256" key="7">
    <source>
        <dbReference type="ARBA" id="ARBA00022723"/>
    </source>
</evidence>
<comment type="subunit">
    <text evidence="3 15">Homodimer.</text>
</comment>
<dbReference type="SUPFAM" id="SSF55031">
    <property type="entry name" value="Bacterial exopeptidase dimerisation domain"/>
    <property type="match status" value="1"/>
</dbReference>
<evidence type="ECO:0000256" key="9">
    <source>
        <dbReference type="ARBA" id="ARBA00022833"/>
    </source>
</evidence>
<dbReference type="HAMAP" id="MF_01690">
    <property type="entry name" value="DapE"/>
    <property type="match status" value="1"/>
</dbReference>
<keyword evidence="6 15" id="KW-0028">Amino-acid biosynthesis</keyword>
<feature type="active site" evidence="15">
    <location>
        <position position="93"/>
    </location>
</feature>
<evidence type="ECO:0000256" key="12">
    <source>
        <dbReference type="ARBA" id="ARBA00023285"/>
    </source>
</evidence>
<feature type="binding site" evidence="15">
    <location>
        <position position="367"/>
    </location>
    <ligand>
        <name>Zn(2+)</name>
        <dbReference type="ChEBI" id="CHEBI:29105"/>
        <label>2</label>
    </ligand>
</feature>
<keyword evidence="11 15" id="KW-0457">Lysine biosynthesis</keyword>
<evidence type="ECO:0000256" key="13">
    <source>
        <dbReference type="ARBA" id="ARBA00031891"/>
    </source>
</evidence>
<evidence type="ECO:0000256" key="15">
    <source>
        <dbReference type="HAMAP-Rule" id="MF_01690"/>
    </source>
</evidence>
<comment type="function">
    <text evidence="15">Catalyzes the hydrolysis of N-succinyl-L,L-diaminopimelic acid (SDAP), forming succinate and LL-2,6-diaminopimelate (DAP), an intermediate involved in the bacterial biosynthesis of lysine and meso-diaminopimelic acid, an essential component of bacterial cell walls.</text>
</comment>
<dbReference type="GO" id="GO:0008777">
    <property type="term" value="F:acetylornithine deacetylase activity"/>
    <property type="evidence" value="ECO:0007669"/>
    <property type="project" value="TreeGrafter"/>
</dbReference>
<dbReference type="EMBL" id="VTCY01000013">
    <property type="protein sequence ID" value="KAB0451336.1"/>
    <property type="molecule type" value="Genomic_DNA"/>
</dbReference>
<keyword evidence="10 15" id="KW-0220">Diaminopimelate biosynthesis</keyword>
<dbReference type="SUPFAM" id="SSF53187">
    <property type="entry name" value="Zn-dependent exopeptidases"/>
    <property type="match status" value="1"/>
</dbReference>
<dbReference type="GO" id="GO:0019877">
    <property type="term" value="P:diaminopimelate biosynthetic process"/>
    <property type="evidence" value="ECO:0007669"/>
    <property type="project" value="UniProtKB-UniRule"/>
</dbReference>
<feature type="binding site" evidence="15">
    <location>
        <position position="91"/>
    </location>
    <ligand>
        <name>Zn(2+)</name>
        <dbReference type="ChEBI" id="CHEBI:29105"/>
        <label>1</label>
    </ligand>
</feature>
<evidence type="ECO:0000256" key="1">
    <source>
        <dbReference type="ARBA" id="ARBA00005130"/>
    </source>
</evidence>
<comment type="pathway">
    <text evidence="1 15">Amino-acid biosynthesis; L-lysine biosynthesis via DAP pathway; LL-2,6-diaminopimelate from (S)-tetrahydrodipicolinate (succinylase route): step 3/3.</text>
</comment>
<dbReference type="GO" id="GO:0009089">
    <property type="term" value="P:lysine biosynthetic process via diaminopimelate"/>
    <property type="evidence" value="ECO:0007669"/>
    <property type="project" value="UniProtKB-UniRule"/>
</dbReference>
<organism evidence="17">
    <name type="scientific">Anaplasma marginale</name>
    <dbReference type="NCBI Taxonomy" id="770"/>
    <lineage>
        <taxon>Bacteria</taxon>
        <taxon>Pseudomonadati</taxon>
        <taxon>Pseudomonadota</taxon>
        <taxon>Alphaproteobacteria</taxon>
        <taxon>Rickettsiales</taxon>
        <taxon>Anaplasmataceae</taxon>
        <taxon>Anaplasma</taxon>
    </lineage>
</organism>
<evidence type="ECO:0000256" key="14">
    <source>
        <dbReference type="ARBA" id="ARBA00051301"/>
    </source>
</evidence>
<feature type="binding site" evidence="15">
    <location>
        <position position="122"/>
    </location>
    <ligand>
        <name>Zn(2+)</name>
        <dbReference type="ChEBI" id="CHEBI:29105"/>
        <label>2</label>
    </ligand>
</feature>
<dbReference type="Gene3D" id="3.30.70.360">
    <property type="match status" value="1"/>
</dbReference>
<dbReference type="InterPro" id="IPR002933">
    <property type="entry name" value="Peptidase_M20"/>
</dbReference>
<comment type="caution">
    <text evidence="17">The sequence shown here is derived from an EMBL/GenBank/DDBJ whole genome shotgun (WGS) entry which is preliminary data.</text>
</comment>
<dbReference type="GO" id="GO:0006526">
    <property type="term" value="P:L-arginine biosynthetic process"/>
    <property type="evidence" value="ECO:0007669"/>
    <property type="project" value="TreeGrafter"/>
</dbReference>
<comment type="similarity">
    <text evidence="2 15">Belongs to the peptidase M20A family. DapE subfamily.</text>
</comment>
<dbReference type="GO" id="GO:0050897">
    <property type="term" value="F:cobalt ion binding"/>
    <property type="evidence" value="ECO:0007669"/>
    <property type="project" value="UniProtKB-UniRule"/>
</dbReference>
<evidence type="ECO:0000256" key="5">
    <source>
        <dbReference type="ARBA" id="ARBA00022391"/>
    </source>
</evidence>
<feature type="binding site" evidence="15">
    <location>
        <position position="153"/>
    </location>
    <ligand>
        <name>Zn(2+)</name>
        <dbReference type="ChEBI" id="CHEBI:29105"/>
        <label>2</label>
    </ligand>
</feature>